<evidence type="ECO:0000256" key="4">
    <source>
        <dbReference type="ARBA" id="ARBA00023125"/>
    </source>
</evidence>
<dbReference type="RefSeq" id="WP_236892451.1">
    <property type="nucleotide sequence ID" value="NZ_AP024488.1"/>
</dbReference>
<dbReference type="InterPro" id="IPR025943">
    <property type="entry name" value="Sigma_54_int_dom_ATP-bd_2"/>
</dbReference>
<keyword evidence="3" id="KW-0805">Transcription regulation</keyword>
<dbReference type="Gene3D" id="1.10.10.60">
    <property type="entry name" value="Homeodomain-like"/>
    <property type="match status" value="1"/>
</dbReference>
<dbReference type="InterPro" id="IPR011006">
    <property type="entry name" value="CheY-like_superfamily"/>
</dbReference>
<dbReference type="InterPro" id="IPR025944">
    <property type="entry name" value="Sigma_54_int_dom_CS"/>
</dbReference>
<dbReference type="InterPro" id="IPR001789">
    <property type="entry name" value="Sig_transdc_resp-reg_receiver"/>
</dbReference>
<dbReference type="Gene3D" id="1.10.8.60">
    <property type="match status" value="1"/>
</dbReference>
<name>A0ABM7PG88_9BACT</name>
<dbReference type="Pfam" id="PF00158">
    <property type="entry name" value="Sigma54_activat"/>
    <property type="match status" value="1"/>
</dbReference>
<keyword evidence="10" id="KW-1185">Reference proteome</keyword>
<dbReference type="InterPro" id="IPR025662">
    <property type="entry name" value="Sigma_54_int_dom_ATP-bd_1"/>
</dbReference>
<dbReference type="InterPro" id="IPR027417">
    <property type="entry name" value="P-loop_NTPase"/>
</dbReference>
<evidence type="ECO:0000259" key="8">
    <source>
        <dbReference type="PROSITE" id="PS50110"/>
    </source>
</evidence>
<dbReference type="Pfam" id="PF02954">
    <property type="entry name" value="HTH_8"/>
    <property type="match status" value="1"/>
</dbReference>
<feature type="domain" description="Sigma-54 factor interaction" evidence="7">
    <location>
        <begin position="146"/>
        <end position="375"/>
    </location>
</feature>
<evidence type="ECO:0000256" key="2">
    <source>
        <dbReference type="ARBA" id="ARBA00022840"/>
    </source>
</evidence>
<accession>A0ABM7PG88</accession>
<dbReference type="PANTHER" id="PTHR32071:SF113">
    <property type="entry name" value="ALGINATE BIOSYNTHESIS TRANSCRIPTIONAL REGULATORY PROTEIN ALGB"/>
    <property type="match status" value="1"/>
</dbReference>
<proteinExistence type="predicted"/>
<feature type="domain" description="Response regulatory" evidence="8">
    <location>
        <begin position="7"/>
        <end position="121"/>
    </location>
</feature>
<keyword evidence="6" id="KW-0597">Phosphoprotein</keyword>
<evidence type="ECO:0000313" key="10">
    <source>
        <dbReference type="Proteomes" id="UP001320148"/>
    </source>
</evidence>
<dbReference type="Gene3D" id="3.40.50.2300">
    <property type="match status" value="1"/>
</dbReference>
<dbReference type="Pfam" id="PF25601">
    <property type="entry name" value="AAA_lid_14"/>
    <property type="match status" value="1"/>
</dbReference>
<dbReference type="CDD" id="cd00009">
    <property type="entry name" value="AAA"/>
    <property type="match status" value="1"/>
</dbReference>
<evidence type="ECO:0000313" key="9">
    <source>
        <dbReference type="EMBL" id="BCS96090.1"/>
    </source>
</evidence>
<organism evidence="9 10">
    <name type="scientific">Desulfoluna limicola</name>
    <dbReference type="NCBI Taxonomy" id="2810562"/>
    <lineage>
        <taxon>Bacteria</taxon>
        <taxon>Pseudomonadati</taxon>
        <taxon>Thermodesulfobacteriota</taxon>
        <taxon>Desulfobacteria</taxon>
        <taxon>Desulfobacterales</taxon>
        <taxon>Desulfolunaceae</taxon>
        <taxon>Desulfoluna</taxon>
    </lineage>
</organism>
<dbReference type="PROSITE" id="PS00675">
    <property type="entry name" value="SIGMA54_INTERACT_1"/>
    <property type="match status" value="1"/>
</dbReference>
<dbReference type="InterPro" id="IPR058031">
    <property type="entry name" value="AAA_lid_NorR"/>
</dbReference>
<keyword evidence="1" id="KW-0547">Nucleotide-binding</keyword>
<evidence type="ECO:0000256" key="3">
    <source>
        <dbReference type="ARBA" id="ARBA00023015"/>
    </source>
</evidence>
<dbReference type="PROSITE" id="PS00676">
    <property type="entry name" value="SIGMA54_INTERACT_2"/>
    <property type="match status" value="1"/>
</dbReference>
<dbReference type="SMART" id="SM00448">
    <property type="entry name" value="REC"/>
    <property type="match status" value="1"/>
</dbReference>
<dbReference type="PROSITE" id="PS50045">
    <property type="entry name" value="SIGMA54_INTERACT_4"/>
    <property type="match status" value="1"/>
</dbReference>
<dbReference type="InterPro" id="IPR002197">
    <property type="entry name" value="HTH_Fis"/>
</dbReference>
<dbReference type="EMBL" id="AP024488">
    <property type="protein sequence ID" value="BCS96090.1"/>
    <property type="molecule type" value="Genomic_DNA"/>
</dbReference>
<gene>
    <name evidence="9" type="primary">atoC</name>
    <name evidence="9" type="ORF">DSLASN_17220</name>
</gene>
<dbReference type="SUPFAM" id="SSF46689">
    <property type="entry name" value="Homeodomain-like"/>
    <property type="match status" value="1"/>
</dbReference>
<keyword evidence="5" id="KW-0804">Transcription</keyword>
<protein>
    <submittedName>
        <fullName evidence="9">Acetoacetate metabolism regulatory protein AtoC</fullName>
    </submittedName>
</protein>
<dbReference type="PANTHER" id="PTHR32071">
    <property type="entry name" value="TRANSCRIPTIONAL REGULATORY PROTEIN"/>
    <property type="match status" value="1"/>
</dbReference>
<evidence type="ECO:0000256" key="1">
    <source>
        <dbReference type="ARBA" id="ARBA00022741"/>
    </source>
</evidence>
<dbReference type="Gene3D" id="3.40.50.300">
    <property type="entry name" value="P-loop containing nucleotide triphosphate hydrolases"/>
    <property type="match status" value="1"/>
</dbReference>
<dbReference type="PROSITE" id="PS50110">
    <property type="entry name" value="RESPONSE_REGULATORY"/>
    <property type="match status" value="1"/>
</dbReference>
<sequence length="459" mass="50829">MAVKMQRVLVVDDEAHVRILLTEILKMEGFFCYQAANGKEALAFMDEAPADLVLMDIRMPVMSGMDAFRIMRDKWPEVPVIMTTAFAGVDTAVEAMKLGAYNYISKPFNNAEIILTVKRGLEIQSLTREVETLRKVVRTRYSINNIIGKSAGMQEVFKSIGRVAPTNTTVLIQGESGTGKELVAKAIHYNSIRSQGPMVNLNCAAIPEGLLESELFGHEKGSFTGAVNRQKGKFELAAGGTIFLDEISEMSPNLQAKLLRVLQDREFQRVGGMQPILADVRVIAASNKDLSESIREGRFREDLYYRLNVVQISIPPLRERREDIPLLVDHFISRCNEETGKQVQQVSEDAFSQLSGYAWPGNVRELENAVERAVVMGQGGVIMSEDLPVSLQGLNAGAAIPALDIKGGSLKEMMEGVEADILKNALDETGWNRVKTAEKLKMSRKALIYKIEKYGLTPS</sequence>
<evidence type="ECO:0000256" key="5">
    <source>
        <dbReference type="ARBA" id="ARBA00023163"/>
    </source>
</evidence>
<dbReference type="Proteomes" id="UP001320148">
    <property type="component" value="Chromosome"/>
</dbReference>
<reference evidence="9 10" key="1">
    <citation type="submission" date="2021-02" db="EMBL/GenBank/DDBJ databases">
        <title>Complete genome of Desulfoluna sp. strain ASN36.</title>
        <authorList>
            <person name="Takahashi A."/>
            <person name="Kojima H."/>
            <person name="Fukui M."/>
        </authorList>
    </citation>
    <scope>NUCLEOTIDE SEQUENCE [LARGE SCALE GENOMIC DNA]</scope>
    <source>
        <strain evidence="9 10">ASN36</strain>
    </source>
</reference>
<dbReference type="InterPro" id="IPR002078">
    <property type="entry name" value="Sigma_54_int"/>
</dbReference>
<evidence type="ECO:0000256" key="6">
    <source>
        <dbReference type="PROSITE-ProRule" id="PRU00169"/>
    </source>
</evidence>
<dbReference type="PRINTS" id="PR01590">
    <property type="entry name" value="HTHFIS"/>
</dbReference>
<dbReference type="SUPFAM" id="SSF52172">
    <property type="entry name" value="CheY-like"/>
    <property type="match status" value="1"/>
</dbReference>
<feature type="modified residue" description="4-aspartylphosphate" evidence="6">
    <location>
        <position position="56"/>
    </location>
</feature>
<keyword evidence="4" id="KW-0238">DNA-binding</keyword>
<dbReference type="SMART" id="SM00382">
    <property type="entry name" value="AAA"/>
    <property type="match status" value="1"/>
</dbReference>
<keyword evidence="2" id="KW-0067">ATP-binding</keyword>
<dbReference type="InterPro" id="IPR009057">
    <property type="entry name" value="Homeodomain-like_sf"/>
</dbReference>
<dbReference type="InterPro" id="IPR003593">
    <property type="entry name" value="AAA+_ATPase"/>
</dbReference>
<dbReference type="SUPFAM" id="SSF52540">
    <property type="entry name" value="P-loop containing nucleoside triphosphate hydrolases"/>
    <property type="match status" value="1"/>
</dbReference>
<dbReference type="Pfam" id="PF00072">
    <property type="entry name" value="Response_reg"/>
    <property type="match status" value="1"/>
</dbReference>
<evidence type="ECO:0000259" key="7">
    <source>
        <dbReference type="PROSITE" id="PS50045"/>
    </source>
</evidence>
<dbReference type="PROSITE" id="PS00688">
    <property type="entry name" value="SIGMA54_INTERACT_3"/>
    <property type="match status" value="1"/>
</dbReference>